<proteinExistence type="predicted"/>
<name>L7F900_STRT8</name>
<comment type="caution">
    <text evidence="1">The sequence shown here is derived from an EMBL/GenBank/DDBJ whole genome shotgun (WGS) entry which is preliminary data.</text>
</comment>
<sequence length="211" mass="22637">MLYLGTPSGPDVRAAMSAGLIGCMTTPAQGNVIPDGAEYACDNGKFGKGWPGADAWFDWLTRTVDRYGADRCLWAVAPDVPFDAAGTLAESLPWLARIRELGIPAAFAAQDGCDLLGLPWGDFDVLFIAGSTEWKTGPVAERLAREAKERGKGVHMGRVNSRQRLRTAEWFGCDSADGTYLAFGPEKNLARLAGWLDELGRTPSLFGNPAA</sequence>
<accession>L7F900</accession>
<organism evidence="1 2">
    <name type="scientific">Streptomyces turgidiscabies (strain Car8)</name>
    <dbReference type="NCBI Taxonomy" id="698760"/>
    <lineage>
        <taxon>Bacteria</taxon>
        <taxon>Bacillati</taxon>
        <taxon>Actinomycetota</taxon>
        <taxon>Actinomycetes</taxon>
        <taxon>Kitasatosporales</taxon>
        <taxon>Streptomycetaceae</taxon>
        <taxon>Streptomyces</taxon>
    </lineage>
</organism>
<reference evidence="1 2" key="1">
    <citation type="journal article" date="2011" name="Plasmid">
        <title>Streptomyces turgidiscabies Car8 contains a modular pathogenicity island that shares virulence genes with other actinobacterial plant pathogens.</title>
        <authorList>
            <person name="Huguet-Tapia J.C."/>
            <person name="Badger J.H."/>
            <person name="Loria R."/>
            <person name="Pettis G.S."/>
        </authorList>
    </citation>
    <scope>NUCLEOTIDE SEQUENCE [LARGE SCALE GENOMIC DNA]</scope>
    <source>
        <strain evidence="1 2">Car8</strain>
    </source>
</reference>
<dbReference type="Proteomes" id="UP000010931">
    <property type="component" value="Unassembled WGS sequence"/>
</dbReference>
<evidence type="ECO:0000313" key="2">
    <source>
        <dbReference type="Proteomes" id="UP000010931"/>
    </source>
</evidence>
<gene>
    <name evidence="1" type="ORF">STRTUCAR8_08606</name>
</gene>
<evidence type="ECO:0000313" key="1">
    <source>
        <dbReference type="EMBL" id="ELP67702.1"/>
    </source>
</evidence>
<dbReference type="PATRIC" id="fig|698760.3.peg.3620"/>
<keyword evidence="2" id="KW-1185">Reference proteome</keyword>
<protein>
    <submittedName>
        <fullName evidence="1">Uncharacterized protein</fullName>
    </submittedName>
</protein>
<dbReference type="AlphaFoldDB" id="L7F900"/>
<dbReference type="EMBL" id="AEJB01000272">
    <property type="protein sequence ID" value="ELP67702.1"/>
    <property type="molecule type" value="Genomic_DNA"/>
</dbReference>